<accession>A0A8S9HGR0</accession>
<gene>
    <name evidence="2" type="ORF">F2Q68_00014210</name>
</gene>
<dbReference type="Proteomes" id="UP000712281">
    <property type="component" value="Unassembled WGS sequence"/>
</dbReference>
<dbReference type="PANTHER" id="PTHR48449:SF1">
    <property type="entry name" value="DUF1985 DOMAIN-CONTAINING PROTEIN"/>
    <property type="match status" value="1"/>
</dbReference>
<evidence type="ECO:0000313" key="3">
    <source>
        <dbReference type="Proteomes" id="UP000712281"/>
    </source>
</evidence>
<name>A0A8S9HGR0_BRACR</name>
<feature type="compositionally biased region" description="Basic and acidic residues" evidence="1">
    <location>
        <begin position="556"/>
        <end position="566"/>
    </location>
</feature>
<dbReference type="PANTHER" id="PTHR48449">
    <property type="entry name" value="DUF1985 DOMAIN-CONTAINING PROTEIN"/>
    <property type="match status" value="1"/>
</dbReference>
<feature type="region of interest" description="Disordered" evidence="1">
    <location>
        <begin position="292"/>
        <end position="320"/>
    </location>
</feature>
<feature type="region of interest" description="Disordered" evidence="1">
    <location>
        <begin position="1"/>
        <end position="32"/>
    </location>
</feature>
<dbReference type="EMBL" id="QGKW02001940">
    <property type="protein sequence ID" value="KAF2558401.1"/>
    <property type="molecule type" value="Genomic_DNA"/>
</dbReference>
<feature type="region of interest" description="Disordered" evidence="1">
    <location>
        <begin position="67"/>
        <end position="89"/>
    </location>
</feature>
<feature type="compositionally biased region" description="Basic residues" evidence="1">
    <location>
        <begin position="13"/>
        <end position="32"/>
    </location>
</feature>
<comment type="caution">
    <text evidence="2">The sequence shown here is derived from an EMBL/GenBank/DDBJ whole genome shotgun (WGS) entry which is preliminary data.</text>
</comment>
<evidence type="ECO:0000313" key="2">
    <source>
        <dbReference type="EMBL" id="KAF2558401.1"/>
    </source>
</evidence>
<dbReference type="AlphaFoldDB" id="A0A8S9HGR0"/>
<protein>
    <submittedName>
        <fullName evidence="2">Uncharacterized protein</fullName>
    </submittedName>
</protein>
<sequence>MVSQTNAAETSGRRRRRSTPTPRKQARPRKASRYPDTVYGFIYFSFSELDSVLSSICAFSDSDEDKTASSMDSTAPTSPPVEAVDDDSSTQLPTRLFAPGFFPTGLRLNIYSKANVIGAVASALAGSADMDVLLRSQFGRLFHLPVARCQKSTKLIGSLLCRQLITTQKYGTFDVEDSDSEETASSIMWQKLFNTTVGDITVAQPSHVRETVAISKTDGPVTSHPQTTAGLPVVAVEDPHPHPANRPDLGRPVDTQILCKVLSISPFQNSTLSSPQSVHVTTRMQLLFQVSDSDEDKTASSMDSTAPTSPPVEAVDDDSSTQLPTRLFAPGFFPTGLRLNIYSKANVIGAVASALAGSADMDVLLRSQFGRLFHLPVARCHNSTKLIGSLLCRQLITTKKYGAFDVEDSNSEETAGSIMWQKLFDTTVGDITVAQVLEMLCNPFLASWKRLCLALIAKDIPDPQHELRAFEAMPQLLARIPDVANTATFLEVPSACATTVVILKTKDIVEVEAELDVTVHFSLLPEAEPHLWLDEVEDLQVTRLVHRLSSGHTFTTEDFRGGDKSFRTRGKQPENAPLPPEDKPEVVPIIHRNLRLLLLKT</sequence>
<organism evidence="2 3">
    <name type="scientific">Brassica cretica</name>
    <name type="common">Mustard</name>
    <dbReference type="NCBI Taxonomy" id="69181"/>
    <lineage>
        <taxon>Eukaryota</taxon>
        <taxon>Viridiplantae</taxon>
        <taxon>Streptophyta</taxon>
        <taxon>Embryophyta</taxon>
        <taxon>Tracheophyta</taxon>
        <taxon>Spermatophyta</taxon>
        <taxon>Magnoliopsida</taxon>
        <taxon>eudicotyledons</taxon>
        <taxon>Gunneridae</taxon>
        <taxon>Pentapetalae</taxon>
        <taxon>rosids</taxon>
        <taxon>malvids</taxon>
        <taxon>Brassicales</taxon>
        <taxon>Brassicaceae</taxon>
        <taxon>Brassiceae</taxon>
        <taxon>Brassica</taxon>
    </lineage>
</organism>
<reference evidence="2" key="1">
    <citation type="submission" date="2019-12" db="EMBL/GenBank/DDBJ databases">
        <title>Genome sequencing and annotation of Brassica cretica.</title>
        <authorList>
            <person name="Studholme D.J."/>
            <person name="Sarris P.F."/>
        </authorList>
    </citation>
    <scope>NUCLEOTIDE SEQUENCE</scope>
    <source>
        <strain evidence="2">PFS-001/15</strain>
        <tissue evidence="2">Leaf</tissue>
    </source>
</reference>
<proteinExistence type="predicted"/>
<feature type="region of interest" description="Disordered" evidence="1">
    <location>
        <begin position="556"/>
        <end position="584"/>
    </location>
</feature>
<evidence type="ECO:0000256" key="1">
    <source>
        <dbReference type="SAM" id="MobiDB-lite"/>
    </source>
</evidence>